<dbReference type="AlphaFoldDB" id="A0A9P0E8E7"/>
<dbReference type="InterPro" id="IPR026983">
    <property type="entry name" value="DHC"/>
</dbReference>
<accession>A0A9P0E8E7</accession>
<dbReference type="Gene3D" id="3.40.50.300">
    <property type="entry name" value="P-loop containing nucleotide triphosphate hydrolases"/>
    <property type="match status" value="1"/>
</dbReference>
<dbReference type="EMBL" id="OV725078">
    <property type="protein sequence ID" value="CAH1394132.1"/>
    <property type="molecule type" value="Genomic_DNA"/>
</dbReference>
<evidence type="ECO:0000313" key="2">
    <source>
        <dbReference type="EMBL" id="CAH1394132.1"/>
    </source>
</evidence>
<proteinExistence type="predicted"/>
<dbReference type="PANTHER" id="PTHR22878:SF68">
    <property type="entry name" value="DYNEIN HEAVY CHAIN 6, AXONEMAL-LIKE"/>
    <property type="match status" value="1"/>
</dbReference>
<dbReference type="InterPro" id="IPR004273">
    <property type="entry name" value="Dynein_heavy_D6_P-loop"/>
</dbReference>
<sequence>LIILGLNDSINKESHLWSEFCNRYNSSCEELPPPFNKNLNNFQKLILLHALRPDQLASGIIDFIRKEMGEQFLNPPPFDLNEAYEESAWFTPLIFIQSPESDSMDTLLSFAKIKNKTDKLRIISLGENQEKVAEIIIKETISDGGWICLQNCHLAPNWLLTLERIIDGIDSNAEFPDIKLWMTTISSVKVNIYPSYYLGLVDSS</sequence>
<dbReference type="GO" id="GO:0030286">
    <property type="term" value="C:dynein complex"/>
    <property type="evidence" value="ECO:0007669"/>
    <property type="project" value="InterPro"/>
</dbReference>
<dbReference type="GO" id="GO:0051959">
    <property type="term" value="F:dynein light intermediate chain binding"/>
    <property type="evidence" value="ECO:0007669"/>
    <property type="project" value="InterPro"/>
</dbReference>
<dbReference type="Proteomes" id="UP001152798">
    <property type="component" value="Chromosome 2"/>
</dbReference>
<dbReference type="Pfam" id="PF03028">
    <property type="entry name" value="Dynein_heavy"/>
    <property type="match status" value="1"/>
</dbReference>
<evidence type="ECO:0000313" key="3">
    <source>
        <dbReference type="Proteomes" id="UP001152798"/>
    </source>
</evidence>
<organism evidence="2 3">
    <name type="scientific">Nezara viridula</name>
    <name type="common">Southern green stink bug</name>
    <name type="synonym">Cimex viridulus</name>
    <dbReference type="NCBI Taxonomy" id="85310"/>
    <lineage>
        <taxon>Eukaryota</taxon>
        <taxon>Metazoa</taxon>
        <taxon>Ecdysozoa</taxon>
        <taxon>Arthropoda</taxon>
        <taxon>Hexapoda</taxon>
        <taxon>Insecta</taxon>
        <taxon>Pterygota</taxon>
        <taxon>Neoptera</taxon>
        <taxon>Paraneoptera</taxon>
        <taxon>Hemiptera</taxon>
        <taxon>Heteroptera</taxon>
        <taxon>Panheteroptera</taxon>
        <taxon>Pentatomomorpha</taxon>
        <taxon>Pentatomoidea</taxon>
        <taxon>Pentatomidae</taxon>
        <taxon>Pentatominae</taxon>
        <taxon>Nezara</taxon>
    </lineage>
</organism>
<dbReference type="InterPro" id="IPR027417">
    <property type="entry name" value="P-loop_NTPase"/>
</dbReference>
<keyword evidence="3" id="KW-1185">Reference proteome</keyword>
<dbReference type="PANTHER" id="PTHR22878">
    <property type="entry name" value="DYNEIN HEAVY CHAIN 6, AXONEMAL-LIKE-RELATED"/>
    <property type="match status" value="1"/>
</dbReference>
<dbReference type="GO" id="GO:0008569">
    <property type="term" value="F:minus-end-directed microtubule motor activity"/>
    <property type="evidence" value="ECO:0007669"/>
    <property type="project" value="InterPro"/>
</dbReference>
<name>A0A9P0E8E7_NEZVI</name>
<gene>
    <name evidence="2" type="ORF">NEZAVI_LOCUS4678</name>
</gene>
<dbReference type="OrthoDB" id="447173at2759"/>
<dbReference type="GO" id="GO:0007018">
    <property type="term" value="P:microtubule-based movement"/>
    <property type="evidence" value="ECO:0007669"/>
    <property type="project" value="InterPro"/>
</dbReference>
<feature type="non-terminal residue" evidence="2">
    <location>
        <position position="1"/>
    </location>
</feature>
<protein>
    <recommendedName>
        <fullName evidence="1">Dynein heavy chain region D6 P-loop domain-containing protein</fullName>
    </recommendedName>
</protein>
<dbReference type="GO" id="GO:0045505">
    <property type="term" value="F:dynein intermediate chain binding"/>
    <property type="evidence" value="ECO:0007669"/>
    <property type="project" value="InterPro"/>
</dbReference>
<evidence type="ECO:0000259" key="1">
    <source>
        <dbReference type="Pfam" id="PF03028"/>
    </source>
</evidence>
<feature type="domain" description="Dynein heavy chain region D6 P-loop" evidence="1">
    <location>
        <begin position="91"/>
        <end position="190"/>
    </location>
</feature>
<reference evidence="2" key="1">
    <citation type="submission" date="2022-01" db="EMBL/GenBank/DDBJ databases">
        <authorList>
            <person name="King R."/>
        </authorList>
    </citation>
    <scope>NUCLEOTIDE SEQUENCE</scope>
</reference>